<dbReference type="Proteomes" id="UP000028715">
    <property type="component" value="Unassembled WGS sequence"/>
</dbReference>
<accession>A0A085ZG31</accession>
<name>A0A085ZG31_9FLAO</name>
<feature type="transmembrane region" description="Helical" evidence="1">
    <location>
        <begin position="49"/>
        <end position="66"/>
    </location>
</feature>
<protein>
    <recommendedName>
        <fullName evidence="2">YcxB-like C-terminal domain-containing protein</fullName>
    </recommendedName>
</protein>
<keyword evidence="4" id="KW-1185">Reference proteome</keyword>
<dbReference type="InterPro" id="IPR025588">
    <property type="entry name" value="YcxB-like_C"/>
</dbReference>
<evidence type="ECO:0000313" key="3">
    <source>
        <dbReference type="EMBL" id="KFF03395.1"/>
    </source>
</evidence>
<organism evidence="3 4">
    <name type="scientific">Flavobacterium reichenbachii</name>
    <dbReference type="NCBI Taxonomy" id="362418"/>
    <lineage>
        <taxon>Bacteria</taxon>
        <taxon>Pseudomonadati</taxon>
        <taxon>Bacteroidota</taxon>
        <taxon>Flavobacteriia</taxon>
        <taxon>Flavobacteriales</taxon>
        <taxon>Flavobacteriaceae</taxon>
        <taxon>Flavobacterium</taxon>
    </lineage>
</organism>
<feature type="domain" description="YcxB-like C-terminal" evidence="2">
    <location>
        <begin position="124"/>
        <end position="185"/>
    </location>
</feature>
<reference evidence="3 4" key="1">
    <citation type="submission" date="2014-07" db="EMBL/GenBank/DDBJ databases">
        <title>Genome of Flavobacterium reichenbachii LMG 25512.</title>
        <authorList>
            <person name="Stropko S.J."/>
            <person name="Pipes S.E."/>
            <person name="Newman J.D."/>
        </authorList>
    </citation>
    <scope>NUCLEOTIDE SEQUENCE [LARGE SCALE GENOMIC DNA]</scope>
    <source>
        <strain evidence="3 4">LMG 25512</strain>
    </source>
</reference>
<dbReference type="RefSeq" id="WP_035688961.1">
    <property type="nucleotide sequence ID" value="NZ_JPRL01000002.1"/>
</dbReference>
<keyword evidence="1" id="KW-0812">Transmembrane</keyword>
<proteinExistence type="predicted"/>
<keyword evidence="1" id="KW-0472">Membrane</keyword>
<dbReference type="OrthoDB" id="1359059at2"/>
<evidence type="ECO:0000313" key="4">
    <source>
        <dbReference type="Proteomes" id="UP000028715"/>
    </source>
</evidence>
<feature type="transmembrane region" description="Helical" evidence="1">
    <location>
        <begin position="78"/>
        <end position="104"/>
    </location>
</feature>
<sequence length="196" mass="23233">MHKTELINVLDSNADIMNTAAFSLEFKLNISEIRKLNKMYFKHLYKEKVTIFSSLLLFGLILFDYFRVDHKTDLIQWMIRSLILIIVFLFIQYSIVDAICKLIFKLAKKLLRFDSFISKYKFNFTNSSIYVHSPLGEFAHQWTEIEKAILTKDFFFLYVKKRNGYIITISNKCSDKRNIEQLITFVESNVTHVTKV</sequence>
<comment type="caution">
    <text evidence="3">The sequence shown here is derived from an EMBL/GenBank/DDBJ whole genome shotgun (WGS) entry which is preliminary data.</text>
</comment>
<evidence type="ECO:0000259" key="2">
    <source>
        <dbReference type="Pfam" id="PF14317"/>
    </source>
</evidence>
<dbReference type="eggNOG" id="ENOG5030Z99">
    <property type="taxonomic scope" value="Bacteria"/>
</dbReference>
<gene>
    <name evidence="3" type="ORF">IW19_21135</name>
</gene>
<dbReference type="EMBL" id="JPRL01000002">
    <property type="protein sequence ID" value="KFF03395.1"/>
    <property type="molecule type" value="Genomic_DNA"/>
</dbReference>
<dbReference type="Pfam" id="PF14317">
    <property type="entry name" value="YcxB"/>
    <property type="match status" value="1"/>
</dbReference>
<evidence type="ECO:0000256" key="1">
    <source>
        <dbReference type="SAM" id="Phobius"/>
    </source>
</evidence>
<keyword evidence="1" id="KW-1133">Transmembrane helix</keyword>
<dbReference type="AlphaFoldDB" id="A0A085ZG31"/>